<evidence type="ECO:0008006" key="4">
    <source>
        <dbReference type="Google" id="ProtNLM"/>
    </source>
</evidence>
<dbReference type="AlphaFoldDB" id="A0A564ZFW5"/>
<proteinExistence type="predicted"/>
<name>A0A564ZFW5_9BACT</name>
<keyword evidence="1" id="KW-0175">Coiled coil</keyword>
<keyword evidence="3" id="KW-1185">Reference proteome</keyword>
<organism evidence="2 3">
    <name type="scientific">Candidatus Methylomirabilis lanthanidiphila</name>
    <dbReference type="NCBI Taxonomy" id="2211376"/>
    <lineage>
        <taxon>Bacteria</taxon>
        <taxon>Candidatus Methylomirabilota</taxon>
        <taxon>Candidatus Methylomirabilia</taxon>
        <taxon>Candidatus Methylomirabilales</taxon>
        <taxon>Candidatus Methylomirabilaceae</taxon>
        <taxon>Candidatus Methylomirabilis</taxon>
    </lineage>
</organism>
<accession>A0A564ZFW5</accession>
<gene>
    <name evidence="2" type="ORF">MELA_00611</name>
</gene>
<dbReference type="Proteomes" id="UP000334340">
    <property type="component" value="Unassembled WGS sequence"/>
</dbReference>
<feature type="coiled-coil region" evidence="1">
    <location>
        <begin position="17"/>
        <end position="100"/>
    </location>
</feature>
<evidence type="ECO:0000313" key="2">
    <source>
        <dbReference type="EMBL" id="VUZ84241.1"/>
    </source>
</evidence>
<reference evidence="2 3" key="1">
    <citation type="submission" date="2019-07" db="EMBL/GenBank/DDBJ databases">
        <authorList>
            <person name="Cremers G."/>
        </authorList>
    </citation>
    <scope>NUCLEOTIDE SEQUENCE [LARGE SCALE GENOMIC DNA]</scope>
</reference>
<evidence type="ECO:0000256" key="1">
    <source>
        <dbReference type="SAM" id="Coils"/>
    </source>
</evidence>
<protein>
    <recommendedName>
        <fullName evidence="4">Cell division protein ZapB</fullName>
    </recommendedName>
</protein>
<evidence type="ECO:0000313" key="3">
    <source>
        <dbReference type="Proteomes" id="UP000334340"/>
    </source>
</evidence>
<sequence length="105" mass="12189">MQECASDQDQTMLTEKLEELEDRVRLVVALMAKLKEEKIVLERRVEELQTVVKVRVEEVGALEAARKKDQEQLNRMAEEREEVRLKIDRLLEEVVRIEAAVESGA</sequence>
<dbReference type="EMBL" id="CABIKM010000010">
    <property type="protein sequence ID" value="VUZ84241.1"/>
    <property type="molecule type" value="Genomic_DNA"/>
</dbReference>